<evidence type="ECO:0000259" key="1">
    <source>
        <dbReference type="SMART" id="SM01321"/>
    </source>
</evidence>
<dbReference type="PANTHER" id="PTHR36966:SF1">
    <property type="entry name" value="REP-ASSOCIATED TYROSINE TRANSPOSASE"/>
    <property type="match status" value="1"/>
</dbReference>
<dbReference type="EMBL" id="FQYO01000003">
    <property type="protein sequence ID" value="SHI88876.1"/>
    <property type="molecule type" value="Genomic_DNA"/>
</dbReference>
<dbReference type="PANTHER" id="PTHR36966">
    <property type="entry name" value="REP-ASSOCIATED TYROSINE TRANSPOSASE"/>
    <property type="match status" value="1"/>
</dbReference>
<organism evidence="2 3">
    <name type="scientific">Wenxinia saemankumensis</name>
    <dbReference type="NCBI Taxonomy" id="1447782"/>
    <lineage>
        <taxon>Bacteria</taxon>
        <taxon>Pseudomonadati</taxon>
        <taxon>Pseudomonadota</taxon>
        <taxon>Alphaproteobacteria</taxon>
        <taxon>Rhodobacterales</taxon>
        <taxon>Roseobacteraceae</taxon>
        <taxon>Wenxinia</taxon>
    </lineage>
</organism>
<dbReference type="AlphaFoldDB" id="A0A1M6EU30"/>
<reference evidence="2 3" key="1">
    <citation type="submission" date="2016-11" db="EMBL/GenBank/DDBJ databases">
        <authorList>
            <person name="Jaros S."/>
            <person name="Januszkiewicz K."/>
            <person name="Wedrychowicz H."/>
        </authorList>
    </citation>
    <scope>NUCLEOTIDE SEQUENCE [LARGE SCALE GENOMIC DNA]</scope>
    <source>
        <strain evidence="2 3">DSM 100565</strain>
    </source>
</reference>
<protein>
    <submittedName>
        <fullName evidence="2">Putative transposase</fullName>
    </submittedName>
</protein>
<dbReference type="InterPro" id="IPR002686">
    <property type="entry name" value="Transposase_17"/>
</dbReference>
<dbReference type="OrthoDB" id="9794403at2"/>
<dbReference type="GO" id="GO:0004803">
    <property type="term" value="F:transposase activity"/>
    <property type="evidence" value="ECO:0007669"/>
    <property type="project" value="InterPro"/>
</dbReference>
<dbReference type="GO" id="GO:0006313">
    <property type="term" value="P:DNA transposition"/>
    <property type="evidence" value="ECO:0007669"/>
    <property type="project" value="InterPro"/>
</dbReference>
<name>A0A1M6EU30_9RHOB</name>
<proteinExistence type="predicted"/>
<keyword evidence="3" id="KW-1185">Reference proteome</keyword>
<dbReference type="NCBIfam" id="NF047646">
    <property type="entry name" value="REP_Tyr_transpos"/>
    <property type="match status" value="1"/>
</dbReference>
<evidence type="ECO:0000313" key="3">
    <source>
        <dbReference type="Proteomes" id="UP000184292"/>
    </source>
</evidence>
<dbReference type="SUPFAM" id="SSF143422">
    <property type="entry name" value="Transposase IS200-like"/>
    <property type="match status" value="1"/>
</dbReference>
<dbReference type="Proteomes" id="UP000184292">
    <property type="component" value="Unassembled WGS sequence"/>
</dbReference>
<dbReference type="GO" id="GO:0043565">
    <property type="term" value="F:sequence-specific DNA binding"/>
    <property type="evidence" value="ECO:0007669"/>
    <property type="project" value="TreeGrafter"/>
</dbReference>
<accession>A0A1M6EU30</accession>
<sequence>MPRYLRPRLTGVPIFFTVALAERGGTLLVDEVARLRAAVRATKAERPFAIAAWVVLPDHLHCIWELPAGDRDYPTRWRLIKSRFSTGLPKGRIRPSHAARGERGIWQRRYWEHHIRDEADLAAHVRYCEGNPVKHGLVGVPEAWPYSSLHRRVRDPHAPMAGRPEDGA</sequence>
<dbReference type="InterPro" id="IPR052715">
    <property type="entry name" value="RAYT_transposase"/>
</dbReference>
<gene>
    <name evidence="2" type="ORF">SAMN05444417_2171</name>
</gene>
<dbReference type="SMART" id="SM01321">
    <property type="entry name" value="Y1_Tnp"/>
    <property type="match status" value="1"/>
</dbReference>
<dbReference type="STRING" id="1447782.SAMN05444417_2171"/>
<evidence type="ECO:0000313" key="2">
    <source>
        <dbReference type="EMBL" id="SHI88876.1"/>
    </source>
</evidence>
<dbReference type="InterPro" id="IPR036515">
    <property type="entry name" value="Transposase_17_sf"/>
</dbReference>
<dbReference type="Gene3D" id="3.30.70.1290">
    <property type="entry name" value="Transposase IS200-like"/>
    <property type="match status" value="1"/>
</dbReference>
<feature type="domain" description="Transposase IS200-like" evidence="1">
    <location>
        <begin position="9"/>
        <end position="131"/>
    </location>
</feature>
<dbReference type="RefSeq" id="WP_073330330.1">
    <property type="nucleotide sequence ID" value="NZ_FQYO01000003.1"/>
</dbReference>